<dbReference type="EMBL" id="KZ805302">
    <property type="protein sequence ID" value="PVI07986.1"/>
    <property type="molecule type" value="Genomic_DNA"/>
</dbReference>
<organism evidence="3 4">
    <name type="scientific">Periconia macrospinosa</name>
    <dbReference type="NCBI Taxonomy" id="97972"/>
    <lineage>
        <taxon>Eukaryota</taxon>
        <taxon>Fungi</taxon>
        <taxon>Dikarya</taxon>
        <taxon>Ascomycota</taxon>
        <taxon>Pezizomycotina</taxon>
        <taxon>Dothideomycetes</taxon>
        <taxon>Pleosporomycetidae</taxon>
        <taxon>Pleosporales</taxon>
        <taxon>Massarineae</taxon>
        <taxon>Periconiaceae</taxon>
        <taxon>Periconia</taxon>
    </lineage>
</organism>
<keyword evidence="4" id="KW-1185">Reference proteome</keyword>
<keyword evidence="2" id="KW-0812">Transmembrane</keyword>
<evidence type="ECO:0000313" key="3">
    <source>
        <dbReference type="EMBL" id="PVI07986.1"/>
    </source>
</evidence>
<feature type="region of interest" description="Disordered" evidence="1">
    <location>
        <begin position="1"/>
        <end position="39"/>
    </location>
</feature>
<feature type="transmembrane region" description="Helical" evidence="2">
    <location>
        <begin position="71"/>
        <end position="89"/>
    </location>
</feature>
<evidence type="ECO:0000256" key="1">
    <source>
        <dbReference type="SAM" id="MobiDB-lite"/>
    </source>
</evidence>
<evidence type="ECO:0000313" key="4">
    <source>
        <dbReference type="Proteomes" id="UP000244855"/>
    </source>
</evidence>
<dbReference type="AlphaFoldDB" id="A0A2V1ECD6"/>
<sequence length="95" mass="10819">MKVQINNGQRRGKSSERNVRGDDMRHGPWIREGSRNAPMGWDTVGSYHSFKAVLEAIISVVKKKKKRGLRLTWRGIAITVCIHVESWLMGCKVTL</sequence>
<evidence type="ECO:0000256" key="2">
    <source>
        <dbReference type="SAM" id="Phobius"/>
    </source>
</evidence>
<gene>
    <name evidence="3" type="ORF">DM02DRAFT_238342</name>
</gene>
<dbReference type="Proteomes" id="UP000244855">
    <property type="component" value="Unassembled WGS sequence"/>
</dbReference>
<feature type="compositionally biased region" description="Basic and acidic residues" evidence="1">
    <location>
        <begin position="13"/>
        <end position="26"/>
    </location>
</feature>
<reference evidence="3 4" key="1">
    <citation type="journal article" date="2018" name="Sci. Rep.">
        <title>Comparative genomics provides insights into the lifestyle and reveals functional heterogeneity of dark septate endophytic fungi.</title>
        <authorList>
            <person name="Knapp D.G."/>
            <person name="Nemeth J.B."/>
            <person name="Barry K."/>
            <person name="Hainaut M."/>
            <person name="Henrissat B."/>
            <person name="Johnson J."/>
            <person name="Kuo A."/>
            <person name="Lim J.H.P."/>
            <person name="Lipzen A."/>
            <person name="Nolan M."/>
            <person name="Ohm R.A."/>
            <person name="Tamas L."/>
            <person name="Grigoriev I.V."/>
            <person name="Spatafora J.W."/>
            <person name="Nagy L.G."/>
            <person name="Kovacs G.M."/>
        </authorList>
    </citation>
    <scope>NUCLEOTIDE SEQUENCE [LARGE SCALE GENOMIC DNA]</scope>
    <source>
        <strain evidence="3 4">DSE2036</strain>
    </source>
</reference>
<keyword evidence="2" id="KW-1133">Transmembrane helix</keyword>
<name>A0A2V1ECD6_9PLEO</name>
<keyword evidence="2" id="KW-0472">Membrane</keyword>
<proteinExistence type="predicted"/>
<protein>
    <submittedName>
        <fullName evidence="3">Uncharacterized protein</fullName>
    </submittedName>
</protein>
<accession>A0A2V1ECD6</accession>